<dbReference type="PANTHER" id="PTHR43124:SF3">
    <property type="entry name" value="CHLORAMPHENICOL EFFLUX PUMP RV0191"/>
    <property type="match status" value="1"/>
</dbReference>
<dbReference type="GO" id="GO:0022857">
    <property type="term" value="F:transmembrane transporter activity"/>
    <property type="evidence" value="ECO:0007669"/>
    <property type="project" value="InterPro"/>
</dbReference>
<dbReference type="InterPro" id="IPR020846">
    <property type="entry name" value="MFS_dom"/>
</dbReference>
<evidence type="ECO:0000256" key="4">
    <source>
        <dbReference type="ARBA" id="ARBA00022989"/>
    </source>
</evidence>
<feature type="domain" description="Major facilitator superfamily (MFS) profile" evidence="7">
    <location>
        <begin position="1"/>
        <end position="393"/>
    </location>
</feature>
<dbReference type="Pfam" id="PF07690">
    <property type="entry name" value="MFS_1"/>
    <property type="match status" value="1"/>
</dbReference>
<dbReference type="Proteomes" id="UP000054773">
    <property type="component" value="Unassembled WGS sequence"/>
</dbReference>
<evidence type="ECO:0000256" key="1">
    <source>
        <dbReference type="ARBA" id="ARBA00004651"/>
    </source>
</evidence>
<evidence type="ECO:0000256" key="3">
    <source>
        <dbReference type="ARBA" id="ARBA00022692"/>
    </source>
</evidence>
<feature type="transmembrane region" description="Helical" evidence="6">
    <location>
        <begin position="307"/>
        <end position="327"/>
    </location>
</feature>
<evidence type="ECO:0000313" key="9">
    <source>
        <dbReference type="Proteomes" id="UP000054773"/>
    </source>
</evidence>
<keyword evidence="5 6" id="KW-0472">Membrane</keyword>
<feature type="transmembrane region" description="Helical" evidence="6">
    <location>
        <begin position="364"/>
        <end position="385"/>
    </location>
</feature>
<feature type="transmembrane region" description="Helical" evidence="6">
    <location>
        <begin position="276"/>
        <end position="295"/>
    </location>
</feature>
<feature type="transmembrane region" description="Helical" evidence="6">
    <location>
        <begin position="100"/>
        <end position="121"/>
    </location>
</feature>
<dbReference type="GO" id="GO:0005886">
    <property type="term" value="C:plasma membrane"/>
    <property type="evidence" value="ECO:0007669"/>
    <property type="project" value="UniProtKB-SubCell"/>
</dbReference>
<dbReference type="SUPFAM" id="SSF103473">
    <property type="entry name" value="MFS general substrate transporter"/>
    <property type="match status" value="1"/>
</dbReference>
<dbReference type="EMBL" id="LNYA01000036">
    <property type="protein sequence ID" value="KTC94013.1"/>
    <property type="molecule type" value="Genomic_DNA"/>
</dbReference>
<keyword evidence="9" id="KW-1185">Reference proteome</keyword>
<organism evidence="8 9">
    <name type="scientific">Legionella erythra</name>
    <dbReference type="NCBI Taxonomy" id="448"/>
    <lineage>
        <taxon>Bacteria</taxon>
        <taxon>Pseudomonadati</taxon>
        <taxon>Pseudomonadota</taxon>
        <taxon>Gammaproteobacteria</taxon>
        <taxon>Legionellales</taxon>
        <taxon>Legionellaceae</taxon>
        <taxon>Legionella</taxon>
    </lineage>
</organism>
<evidence type="ECO:0000256" key="2">
    <source>
        <dbReference type="ARBA" id="ARBA00022475"/>
    </source>
</evidence>
<keyword evidence="3 6" id="KW-0812">Transmembrane</keyword>
<dbReference type="RefSeq" id="WP_058528019.1">
    <property type="nucleotide sequence ID" value="NZ_CAAAHY010000030.1"/>
</dbReference>
<evidence type="ECO:0000313" key="8">
    <source>
        <dbReference type="EMBL" id="KTC94013.1"/>
    </source>
</evidence>
<dbReference type="PANTHER" id="PTHR43124">
    <property type="entry name" value="PURINE EFFLUX PUMP PBUE"/>
    <property type="match status" value="1"/>
</dbReference>
<feature type="transmembrane region" description="Helical" evidence="6">
    <location>
        <begin position="133"/>
        <end position="159"/>
    </location>
</feature>
<dbReference type="InterPro" id="IPR036259">
    <property type="entry name" value="MFS_trans_sf"/>
</dbReference>
<keyword evidence="2" id="KW-1003">Cell membrane</keyword>
<dbReference type="PROSITE" id="PS50850">
    <property type="entry name" value="MFS"/>
    <property type="match status" value="1"/>
</dbReference>
<name>A0A0W0TEW5_LEGER</name>
<feature type="transmembrane region" description="Helical" evidence="6">
    <location>
        <begin position="7"/>
        <end position="29"/>
    </location>
</feature>
<dbReference type="STRING" id="448.Lery_2927"/>
<feature type="transmembrane region" description="Helical" evidence="6">
    <location>
        <begin position="210"/>
        <end position="234"/>
    </location>
</feature>
<evidence type="ECO:0000256" key="5">
    <source>
        <dbReference type="ARBA" id="ARBA00023136"/>
    </source>
</evidence>
<feature type="transmembrane region" description="Helical" evidence="6">
    <location>
        <begin position="246"/>
        <end position="264"/>
    </location>
</feature>
<dbReference type="InterPro" id="IPR011701">
    <property type="entry name" value="MFS"/>
</dbReference>
<dbReference type="Gene3D" id="1.20.1720.10">
    <property type="entry name" value="Multidrug resistance protein D"/>
    <property type="match status" value="1"/>
</dbReference>
<proteinExistence type="predicted"/>
<reference evidence="8 9" key="1">
    <citation type="submission" date="2015-11" db="EMBL/GenBank/DDBJ databases">
        <title>Genomic analysis of 38 Legionella species identifies large and diverse effector repertoires.</title>
        <authorList>
            <person name="Burstein D."/>
            <person name="Amaro F."/>
            <person name="Zusman T."/>
            <person name="Lifshitz Z."/>
            <person name="Cohen O."/>
            <person name="Gilbert J.A."/>
            <person name="Pupko T."/>
            <person name="Shuman H.A."/>
            <person name="Segal G."/>
        </authorList>
    </citation>
    <scope>NUCLEOTIDE SEQUENCE [LARGE SCALE GENOMIC DNA]</scope>
    <source>
        <strain evidence="8 9">SE-32A-C8</strain>
    </source>
</reference>
<feature type="transmembrane region" description="Helical" evidence="6">
    <location>
        <begin position="72"/>
        <end position="94"/>
    </location>
</feature>
<keyword evidence="4 6" id="KW-1133">Transmembrane helix</keyword>
<dbReference type="InterPro" id="IPR050189">
    <property type="entry name" value="MFS_Efflux_Transporters"/>
</dbReference>
<comment type="subcellular location">
    <subcellularLocation>
        <location evidence="1">Cell membrane</location>
        <topology evidence="1">Multi-pass membrane protein</topology>
    </subcellularLocation>
</comment>
<feature type="transmembrane region" description="Helical" evidence="6">
    <location>
        <begin position="165"/>
        <end position="182"/>
    </location>
</feature>
<evidence type="ECO:0000256" key="6">
    <source>
        <dbReference type="SAM" id="Phobius"/>
    </source>
</evidence>
<evidence type="ECO:0000259" key="7">
    <source>
        <dbReference type="PROSITE" id="PS50850"/>
    </source>
</evidence>
<feature type="transmembrane region" description="Helical" evidence="6">
    <location>
        <begin position="41"/>
        <end position="60"/>
    </location>
</feature>
<comment type="caution">
    <text evidence="8">The sequence shown here is derived from an EMBL/GenBank/DDBJ whole genome shotgun (WGS) entry which is preliminary data.</text>
</comment>
<gene>
    <name evidence="8" type="ORF">Lery_2927</name>
</gene>
<sequence length="399" mass="42703">MITNCRLIWLLNYITTASVSAAVITPGLPAIGHSFHLNAGSIQWMISAFLGGYVIGQLIYGPLANRMGRLGALRIGLLINLLGLLICFAGLALHAYPVLIAGRLVSALGAASGLSCTLILINEWLPEHQRRTALSYSILAFTLSIGLAVSLGGWIVAYWQWQGCFALLFIHGVLLLAGTVFLKETMKSPRLVKLSHIIAAYRQTLASPGLVVYALAVGYCSAIGYCYSAAGSLIAERFLHLSAAAYGTWNLINMLGMLIGGLLTNKLLHRYSPLKVVGYGFAGCAGALLGLLIIWKQQWLSPIGFFINTSLLYLFGGFLFAGGSYLASAAVPDKSNGSAMLSFINMLTATLAVIIMGYMNNNPWLGLLDVLLLLGGLIAGMVILFHYKTSSSPEPVNNR</sequence>
<dbReference type="OrthoDB" id="5653806at2"/>
<feature type="transmembrane region" description="Helical" evidence="6">
    <location>
        <begin position="339"/>
        <end position="358"/>
    </location>
</feature>
<accession>A0A0W0TEW5</accession>
<protein>
    <submittedName>
        <fullName evidence="8">Major facilitator superfamily (MFS) transporter</fullName>
    </submittedName>
</protein>
<dbReference type="PATRIC" id="fig|448.7.peg.3084"/>
<dbReference type="AlphaFoldDB" id="A0A0W0TEW5"/>